<dbReference type="RefSeq" id="WP_076425180.1">
    <property type="nucleotide sequence ID" value="NZ_FTMP01000002.1"/>
</dbReference>
<dbReference type="Proteomes" id="UP000185841">
    <property type="component" value="Unassembled WGS sequence"/>
</dbReference>
<dbReference type="Pfam" id="PF08668">
    <property type="entry name" value="HDOD"/>
    <property type="match status" value="1"/>
</dbReference>
<reference evidence="2 3" key="1">
    <citation type="submission" date="2017-01" db="EMBL/GenBank/DDBJ databases">
        <authorList>
            <person name="Mah S.A."/>
            <person name="Swanson W.J."/>
            <person name="Moy G.W."/>
            <person name="Vacquier V.D."/>
        </authorList>
    </citation>
    <scope>NUCLEOTIDE SEQUENCE [LARGE SCALE GENOMIC DNA]</scope>
    <source>
        <strain evidence="2 3">RU36E</strain>
    </source>
</reference>
<evidence type="ECO:0000259" key="1">
    <source>
        <dbReference type="PROSITE" id="PS51833"/>
    </source>
</evidence>
<dbReference type="SUPFAM" id="SSF109604">
    <property type="entry name" value="HD-domain/PDEase-like"/>
    <property type="match status" value="1"/>
</dbReference>
<dbReference type="PANTHER" id="PTHR33525">
    <property type="match status" value="1"/>
</dbReference>
<gene>
    <name evidence="2" type="ORF">SAMN05878282_102341</name>
</gene>
<dbReference type="PROSITE" id="PS51833">
    <property type="entry name" value="HDOD"/>
    <property type="match status" value="1"/>
</dbReference>
<evidence type="ECO:0000313" key="2">
    <source>
        <dbReference type="EMBL" id="SIQ13734.1"/>
    </source>
</evidence>
<evidence type="ECO:0000313" key="3">
    <source>
        <dbReference type="Proteomes" id="UP000185841"/>
    </source>
</evidence>
<organism evidence="2 3">
    <name type="scientific">Aquipseudomonas alcaligenes</name>
    <name type="common">Pseudomonas alcaligenes</name>
    <dbReference type="NCBI Taxonomy" id="43263"/>
    <lineage>
        <taxon>Bacteria</taxon>
        <taxon>Pseudomonadati</taxon>
        <taxon>Pseudomonadota</taxon>
        <taxon>Gammaproteobacteria</taxon>
        <taxon>Pseudomonadales</taxon>
        <taxon>Pseudomonadaceae</taxon>
        <taxon>Aquipseudomonas</taxon>
    </lineage>
</organism>
<dbReference type="InterPro" id="IPR052340">
    <property type="entry name" value="RNase_Y/CdgJ"/>
</dbReference>
<dbReference type="EMBL" id="FTMP01000002">
    <property type="protein sequence ID" value="SIQ13734.1"/>
    <property type="molecule type" value="Genomic_DNA"/>
</dbReference>
<accession>A0A1N6QAR3</accession>
<dbReference type="PANTHER" id="PTHR33525:SF3">
    <property type="entry name" value="RIBONUCLEASE Y"/>
    <property type="match status" value="1"/>
</dbReference>
<proteinExistence type="predicted"/>
<sequence length="271" mass="30359">MSQSANAVRFALLTRFLKGEAKVPQMPEAALRIRRLLEDPRTSLEQLARVINSDPPLAAYLMQFADSPLLRSGRQGMSMRDLLARLGTRQLNDLVLGFTVRHLFASREAILQQAFALRWRRARERAAYCAALAQRCSLALDDAMLAGLLQDIGSLPLLDELQHWPDFPREMAALDELCDQLSADIGALVLTRWQLPTAVIECARQRGQWQRQHEGAADLTDLVLVASALQADTTTLIEPLPAQLRLGLQQSLGELREALRPELQLWLRLLA</sequence>
<name>A0A1N6QAR3_AQUAC</name>
<protein>
    <submittedName>
        <fullName evidence="2">HD-like signal output (HDOD) domain, no enzymatic activity</fullName>
    </submittedName>
</protein>
<dbReference type="InterPro" id="IPR013976">
    <property type="entry name" value="HDOD"/>
</dbReference>
<dbReference type="AlphaFoldDB" id="A0A1N6QAR3"/>
<feature type="domain" description="HDOD" evidence="1">
    <location>
        <begin position="23"/>
        <end position="209"/>
    </location>
</feature>
<dbReference type="Gene3D" id="1.10.3210.10">
    <property type="entry name" value="Hypothetical protein af1432"/>
    <property type="match status" value="1"/>
</dbReference>